<sequence>MVDVLIIGAGPAGSMSAALLAAKGYDVLVLERQQFPRFSIGESLLANSAELLHEAGMLEAVMACGFQFKNGAAFVHNDRYSEFNFADKSSPGHPFTFQVPRAQFDHVLAKEAAKRGAKIQYEVEITAVDVSGDRPIVTAKAGDEVRTYRPRFVLDASGFGRTLPRLLDLHRPSDFPERAALFVHVKDNIVAGAFDRQKIRIGVHPDKSDVWSWLIPFSDGNSSLGVVASREHHAKFQGSNEERLWQLIAEEPSLKELLHAAHTVRPVGEIVGYAAKVTRLHGPGFALLGNAAEFLDPVFSSGVTIAMKSASLAANLLDRQFRGESTDWQREFAEPLMYGVETFRSFVTGWYDGSLQDVIFFEHKDANIHRMICSVLAGYVWDTNNPYTGPQSGRRLRALAATCRAGALSA</sequence>
<dbReference type="GO" id="GO:0071949">
    <property type="term" value="F:FAD binding"/>
    <property type="evidence" value="ECO:0007669"/>
    <property type="project" value="InterPro"/>
</dbReference>
<protein>
    <submittedName>
        <fullName evidence="2">Flavin-dependent dehydrogenase</fullName>
    </submittedName>
</protein>
<dbReference type="EMBL" id="JACHHZ010000002">
    <property type="protein sequence ID" value="MBB6093395.1"/>
    <property type="molecule type" value="Genomic_DNA"/>
</dbReference>
<feature type="domain" description="FAD-binding" evidence="1">
    <location>
        <begin position="2"/>
        <end position="327"/>
    </location>
</feature>
<dbReference type="InterPro" id="IPR036188">
    <property type="entry name" value="FAD/NAD-bd_sf"/>
</dbReference>
<name>A0A841HN73_9GAMM</name>
<dbReference type="SUPFAM" id="SSF51905">
    <property type="entry name" value="FAD/NAD(P)-binding domain"/>
    <property type="match status" value="1"/>
</dbReference>
<dbReference type="AlphaFoldDB" id="A0A841HN73"/>
<evidence type="ECO:0000313" key="3">
    <source>
        <dbReference type="Proteomes" id="UP000588068"/>
    </source>
</evidence>
<dbReference type="Proteomes" id="UP000588068">
    <property type="component" value="Unassembled WGS sequence"/>
</dbReference>
<dbReference type="InterPro" id="IPR002938">
    <property type="entry name" value="FAD-bd"/>
</dbReference>
<keyword evidence="3" id="KW-1185">Reference proteome</keyword>
<accession>A0A841HN73</accession>
<proteinExistence type="predicted"/>
<gene>
    <name evidence="2" type="ORF">HNQ60_002273</name>
</gene>
<organism evidence="2 3">
    <name type="scientific">Povalibacter uvarum</name>
    <dbReference type="NCBI Taxonomy" id="732238"/>
    <lineage>
        <taxon>Bacteria</taxon>
        <taxon>Pseudomonadati</taxon>
        <taxon>Pseudomonadota</taxon>
        <taxon>Gammaproteobacteria</taxon>
        <taxon>Steroidobacterales</taxon>
        <taxon>Steroidobacteraceae</taxon>
        <taxon>Povalibacter</taxon>
    </lineage>
</organism>
<dbReference type="InterPro" id="IPR050816">
    <property type="entry name" value="Flavin-dep_Halogenase_NPB"/>
</dbReference>
<evidence type="ECO:0000313" key="2">
    <source>
        <dbReference type="EMBL" id="MBB6093395.1"/>
    </source>
</evidence>
<dbReference type="Gene3D" id="3.50.50.60">
    <property type="entry name" value="FAD/NAD(P)-binding domain"/>
    <property type="match status" value="1"/>
</dbReference>
<dbReference type="Pfam" id="PF01494">
    <property type="entry name" value="FAD_binding_3"/>
    <property type="match status" value="1"/>
</dbReference>
<dbReference type="PANTHER" id="PTHR43747">
    <property type="entry name" value="FAD-BINDING PROTEIN"/>
    <property type="match status" value="1"/>
</dbReference>
<evidence type="ECO:0000259" key="1">
    <source>
        <dbReference type="Pfam" id="PF01494"/>
    </source>
</evidence>
<dbReference type="RefSeq" id="WP_184331682.1">
    <property type="nucleotide sequence ID" value="NZ_JACHHZ010000002.1"/>
</dbReference>
<dbReference type="PANTHER" id="PTHR43747:SF1">
    <property type="entry name" value="SLR1998 PROTEIN"/>
    <property type="match status" value="1"/>
</dbReference>
<reference evidence="2 3" key="1">
    <citation type="submission" date="2020-08" db="EMBL/GenBank/DDBJ databases">
        <title>Genomic Encyclopedia of Type Strains, Phase IV (KMG-IV): sequencing the most valuable type-strain genomes for metagenomic binning, comparative biology and taxonomic classification.</title>
        <authorList>
            <person name="Goeker M."/>
        </authorList>
    </citation>
    <scope>NUCLEOTIDE SEQUENCE [LARGE SCALE GENOMIC DNA]</scope>
    <source>
        <strain evidence="2 3">DSM 26723</strain>
    </source>
</reference>
<comment type="caution">
    <text evidence="2">The sequence shown here is derived from an EMBL/GenBank/DDBJ whole genome shotgun (WGS) entry which is preliminary data.</text>
</comment>